<comment type="caution">
    <text evidence="2">The sequence shown here is derived from an EMBL/GenBank/DDBJ whole genome shotgun (WGS) entry which is preliminary data.</text>
</comment>
<protein>
    <submittedName>
        <fullName evidence="2">Uncharacterized protein</fullName>
    </submittedName>
</protein>
<accession>A0AAE5H068</accession>
<dbReference type="EMBL" id="JABTDW010000001">
    <property type="protein sequence ID" value="NSB12108.1"/>
    <property type="molecule type" value="Genomic_DNA"/>
</dbReference>
<keyword evidence="1" id="KW-0812">Transmembrane</keyword>
<dbReference type="Proteomes" id="UP000822184">
    <property type="component" value="Unassembled WGS sequence"/>
</dbReference>
<proteinExistence type="predicted"/>
<keyword evidence="1" id="KW-0472">Membrane</keyword>
<feature type="transmembrane region" description="Helical" evidence="1">
    <location>
        <begin position="6"/>
        <end position="29"/>
    </location>
</feature>
<keyword evidence="1" id="KW-1133">Transmembrane helix</keyword>
<dbReference type="AlphaFoldDB" id="A0AAE5H068"/>
<sequence length="125" mass="14757">MEVAKLLFMLYLEVCATVCTVEVICFGLGKVDKYITKRRKAKQEANKPVEKEEFKYSKELDELRSKVELARFKRMLEEDSREYREQAKEFIENSKRFQADCQRLLAENDKHIAALIKMNEKEGAK</sequence>
<gene>
    <name evidence="2" type="ORF">BCD95_000367</name>
</gene>
<organism evidence="2 3">
    <name type="scientific">Clostridium beijerinckii</name>
    <name type="common">Clostridium MP</name>
    <dbReference type="NCBI Taxonomy" id="1520"/>
    <lineage>
        <taxon>Bacteria</taxon>
        <taxon>Bacillati</taxon>
        <taxon>Bacillota</taxon>
        <taxon>Clostridia</taxon>
        <taxon>Eubacteriales</taxon>
        <taxon>Clostridiaceae</taxon>
        <taxon>Clostridium</taxon>
    </lineage>
</organism>
<name>A0AAE5H068_CLOBE</name>
<evidence type="ECO:0000313" key="2">
    <source>
        <dbReference type="EMBL" id="NSB12108.1"/>
    </source>
</evidence>
<evidence type="ECO:0000313" key="3">
    <source>
        <dbReference type="Proteomes" id="UP000822184"/>
    </source>
</evidence>
<evidence type="ECO:0000256" key="1">
    <source>
        <dbReference type="SAM" id="Phobius"/>
    </source>
</evidence>
<dbReference type="RefSeq" id="WP_077855638.1">
    <property type="nucleotide sequence ID" value="NZ_JABTDW010000001.1"/>
</dbReference>
<reference evidence="2" key="1">
    <citation type="submission" date="2020-06" db="EMBL/GenBank/DDBJ databases">
        <title>Genomic insights into acetone-butanol-ethanol (ABE) fermentation by sequencing solventogenic clostridia strains.</title>
        <authorList>
            <person name="Brown S."/>
        </authorList>
    </citation>
    <scope>NUCLEOTIDE SEQUENCE</scope>
    <source>
        <strain evidence="2">DJ123</strain>
    </source>
</reference>